<dbReference type="RefSeq" id="WP_146621025.1">
    <property type="nucleotide sequence ID" value="NZ_BJCC01000003.1"/>
</dbReference>
<dbReference type="InterPro" id="IPR031612">
    <property type="entry name" value="Phage_holin_Dp1"/>
</dbReference>
<protein>
    <submittedName>
        <fullName evidence="2">Holin</fullName>
    </submittedName>
</protein>
<keyword evidence="1" id="KW-1133">Transmembrane helix</keyword>
<feature type="transmembrane region" description="Helical" evidence="1">
    <location>
        <begin position="12"/>
        <end position="32"/>
    </location>
</feature>
<reference evidence="3" key="1">
    <citation type="submission" date="2019-02" db="EMBL/GenBank/DDBJ databases">
        <title>Draft genome sequence of Enterococcus sp. Gos25-1.</title>
        <authorList>
            <person name="Tanaka N."/>
            <person name="Shiwa Y."/>
            <person name="Fujita N."/>
        </authorList>
    </citation>
    <scope>NUCLEOTIDE SEQUENCE [LARGE SCALE GENOMIC DNA]</scope>
    <source>
        <strain evidence="3">Gos25-1</strain>
    </source>
</reference>
<dbReference type="Proteomes" id="UP000290567">
    <property type="component" value="Unassembled WGS sequence"/>
</dbReference>
<evidence type="ECO:0000256" key="1">
    <source>
        <dbReference type="SAM" id="Phobius"/>
    </source>
</evidence>
<comment type="caution">
    <text evidence="2">The sequence shown here is derived from an EMBL/GenBank/DDBJ whole genome shotgun (WGS) entry which is preliminary data.</text>
</comment>
<sequence length="69" mass="7758">MKLPNKYYDILKWIVLIVMPASAVLVEHLGNILGWQYTDMTVQIVNAFTVFLGVTLGLSNINYKNGGEE</sequence>
<dbReference type="EMBL" id="BJCC01000003">
    <property type="protein sequence ID" value="GCF92517.1"/>
    <property type="molecule type" value="Genomic_DNA"/>
</dbReference>
<gene>
    <name evidence="2" type="primary">hol</name>
    <name evidence="2" type="ORF">NRIC_04080</name>
</gene>
<dbReference type="OrthoDB" id="1972048at2"/>
<name>A0A4P5P419_9ENTE</name>
<organism evidence="2 3">
    <name type="scientific">Enterococcus florum</name>
    <dbReference type="NCBI Taxonomy" id="2480627"/>
    <lineage>
        <taxon>Bacteria</taxon>
        <taxon>Bacillati</taxon>
        <taxon>Bacillota</taxon>
        <taxon>Bacilli</taxon>
        <taxon>Lactobacillales</taxon>
        <taxon>Enterococcaceae</taxon>
        <taxon>Enterococcus</taxon>
    </lineage>
</organism>
<dbReference type="AlphaFoldDB" id="A0A4P5P419"/>
<keyword evidence="1" id="KW-0472">Membrane</keyword>
<evidence type="ECO:0000313" key="3">
    <source>
        <dbReference type="Proteomes" id="UP000290567"/>
    </source>
</evidence>
<proteinExistence type="predicted"/>
<keyword evidence="3" id="KW-1185">Reference proteome</keyword>
<accession>A0A4P5P419</accession>
<evidence type="ECO:0000313" key="2">
    <source>
        <dbReference type="EMBL" id="GCF92517.1"/>
    </source>
</evidence>
<dbReference type="Pfam" id="PF16938">
    <property type="entry name" value="Phage_holin_Dp1"/>
    <property type="match status" value="1"/>
</dbReference>
<keyword evidence="1" id="KW-0812">Transmembrane</keyword>
<feature type="transmembrane region" description="Helical" evidence="1">
    <location>
        <begin position="44"/>
        <end position="63"/>
    </location>
</feature>